<dbReference type="Pfam" id="PF14648">
    <property type="entry name" value="FAM91_C"/>
    <property type="match status" value="1"/>
</dbReference>
<dbReference type="EMBL" id="UYYF01004336">
    <property type="protein sequence ID" value="VDN02627.1"/>
    <property type="molecule type" value="Genomic_DNA"/>
</dbReference>
<reference evidence="16 17" key="1">
    <citation type="submission" date="2018-11" db="EMBL/GenBank/DDBJ databases">
        <authorList>
            <consortium name="Pathogen Informatics"/>
        </authorList>
    </citation>
    <scope>NUCLEOTIDE SEQUENCE [LARGE SCALE GENOMIC DNA]</scope>
</reference>
<keyword evidence="9" id="KW-0805">Transcription regulation</keyword>
<keyword evidence="6" id="KW-0677">Repeat</keyword>
<keyword evidence="8" id="KW-0862">Zinc</keyword>
<dbReference type="SUPFAM" id="SSF54695">
    <property type="entry name" value="POZ domain"/>
    <property type="match status" value="2"/>
</dbReference>
<dbReference type="SUPFAM" id="SSF57667">
    <property type="entry name" value="beta-beta-alpha zinc fingers"/>
    <property type="match status" value="2"/>
</dbReference>
<comment type="similarity">
    <text evidence="3">Belongs to the krueppel C2H2-type zinc-finger protein family.</text>
</comment>
<dbReference type="PANTHER" id="PTHR28441:SF2">
    <property type="entry name" value="PROTEIN FAM91A1"/>
    <property type="match status" value="1"/>
</dbReference>
<dbReference type="InterPro" id="IPR028097">
    <property type="entry name" value="FAM91_C_dom"/>
</dbReference>
<dbReference type="Proteomes" id="UP000276776">
    <property type="component" value="Unassembled WGS sequence"/>
</dbReference>
<dbReference type="FunFam" id="3.30.160.60:FF:000226">
    <property type="entry name" value="Zinc finger protein 236 variant"/>
    <property type="match status" value="1"/>
</dbReference>
<keyword evidence="10" id="KW-0238">DNA-binding</keyword>
<evidence type="ECO:0000256" key="2">
    <source>
        <dbReference type="ARBA" id="ARBA00004123"/>
    </source>
</evidence>
<evidence type="ECO:0000256" key="7">
    <source>
        <dbReference type="ARBA" id="ARBA00022771"/>
    </source>
</evidence>
<dbReference type="PANTHER" id="PTHR28441">
    <property type="entry name" value="PROTEIN FAM91A1"/>
    <property type="match status" value="1"/>
</dbReference>
<dbReference type="OrthoDB" id="275996at2759"/>
<evidence type="ECO:0000259" key="14">
    <source>
        <dbReference type="PROSITE" id="PS50097"/>
    </source>
</evidence>
<name>A0A3P7KTP2_THECL</name>
<gene>
    <name evidence="16" type="ORF">TCLT_LOCUS5389</name>
</gene>
<evidence type="ECO:0000256" key="4">
    <source>
        <dbReference type="ARBA" id="ARBA00010319"/>
    </source>
</evidence>
<dbReference type="SMART" id="SM00225">
    <property type="entry name" value="BTB"/>
    <property type="match status" value="2"/>
</dbReference>
<keyword evidence="5" id="KW-0479">Metal-binding</keyword>
<feature type="domain" description="BTB" evidence="14">
    <location>
        <begin position="7"/>
        <end position="78"/>
    </location>
</feature>
<keyword evidence="12" id="KW-0539">Nucleus</keyword>
<dbReference type="GO" id="GO:0003677">
    <property type="term" value="F:DNA binding"/>
    <property type="evidence" value="ECO:0007669"/>
    <property type="project" value="UniProtKB-KW"/>
</dbReference>
<evidence type="ECO:0000256" key="12">
    <source>
        <dbReference type="ARBA" id="ARBA00023242"/>
    </source>
</evidence>
<dbReference type="Pfam" id="PF00651">
    <property type="entry name" value="BTB"/>
    <property type="match status" value="2"/>
</dbReference>
<evidence type="ECO:0000256" key="13">
    <source>
        <dbReference type="PROSITE-ProRule" id="PRU00042"/>
    </source>
</evidence>
<dbReference type="PROSITE" id="PS50157">
    <property type="entry name" value="ZINC_FINGER_C2H2_2"/>
    <property type="match status" value="2"/>
</dbReference>
<evidence type="ECO:0000313" key="16">
    <source>
        <dbReference type="EMBL" id="VDN02627.1"/>
    </source>
</evidence>
<feature type="domain" description="BTB" evidence="14">
    <location>
        <begin position="132"/>
        <end position="203"/>
    </location>
</feature>
<evidence type="ECO:0000256" key="1">
    <source>
        <dbReference type="ARBA" id="ARBA00003767"/>
    </source>
</evidence>
<evidence type="ECO:0000256" key="6">
    <source>
        <dbReference type="ARBA" id="ARBA00022737"/>
    </source>
</evidence>
<evidence type="ECO:0000256" key="5">
    <source>
        <dbReference type="ARBA" id="ARBA00022723"/>
    </source>
</evidence>
<evidence type="ECO:0000256" key="10">
    <source>
        <dbReference type="ARBA" id="ARBA00023125"/>
    </source>
</evidence>
<dbReference type="STRING" id="103827.A0A3P7KTP2"/>
<evidence type="ECO:0000256" key="8">
    <source>
        <dbReference type="ARBA" id="ARBA00022833"/>
    </source>
</evidence>
<dbReference type="PROSITE" id="PS50097">
    <property type="entry name" value="BTB"/>
    <property type="match status" value="2"/>
</dbReference>
<dbReference type="PROSITE" id="PS00028">
    <property type="entry name" value="ZINC_FINGER_C2H2_1"/>
    <property type="match status" value="3"/>
</dbReference>
<proteinExistence type="inferred from homology"/>
<feature type="domain" description="C2H2-type" evidence="15">
    <location>
        <begin position="444"/>
        <end position="472"/>
    </location>
</feature>
<comment type="function">
    <text evidence="1">May be involved in transcriptional regulation.</text>
</comment>
<feature type="domain" description="C2H2-type" evidence="15">
    <location>
        <begin position="473"/>
        <end position="500"/>
    </location>
</feature>
<evidence type="ECO:0000313" key="17">
    <source>
        <dbReference type="Proteomes" id="UP000276776"/>
    </source>
</evidence>
<dbReference type="InterPro" id="IPR039199">
    <property type="entry name" value="FAM91"/>
</dbReference>
<dbReference type="InterPro" id="IPR028091">
    <property type="entry name" value="FAM91_N_dom"/>
</dbReference>
<evidence type="ECO:0000256" key="3">
    <source>
        <dbReference type="ARBA" id="ARBA00006991"/>
    </source>
</evidence>
<dbReference type="InterPro" id="IPR036236">
    <property type="entry name" value="Znf_C2H2_sf"/>
</dbReference>
<sequence length="1370" mass="155731">MQANLFLDVIVQSDGIYAVSAHRLVLATYSKHFETALSNVHDSALICLDIDSKTTGLKMEDLREIINYMYSGHCSNRSQSRMQFVASALESFSLIRLLKSEEARINVELNNQYHSLELLEAINRFRMHEKFLDCFVCSENRTVLRCHRLILCAFSTHFENALLGTEKSAIVTADVDPEITGVTSSDLLSLIDFFYNGPTSFALTDYKGLRHAAIAMGVSELIDITDGDFCAFQMDEMPDTDVTCEFTDFVEIEYPETSESNFSTIKDLNFNDENGSSNMEEVINDGVVENCHYIDPDEMQMAGNDWNPNEMSPSKAAFDDYMSIYERFVSGPNRGRKGHTYSEKRLVLQAKKSMKLPISSIFIFCNVIQYIFKQLNLVSNPQQFIIYHKGMETNNCDAVCAPTTSYIPPVKKYRSLESFSYGVPEKVVSPIIVGDQKEMMEKPFKCSFCDHRTKEKSALDKHIRCIHTLETPYKCPYCHQGFKIQSNLVRHIRSHTGEKPYCCKKCGTMYADKKNMDAHIFREHLKGELFECPEELCKARFWRKDRFLVHCSRSHNLHPDVFCKKSSYMTDKDVDHYIRQNIVWSKLPYDVRTVLGNSQREYDKLVLEYSIKNQLRYKGNIVKYVKKSEETYYDILLKYSETHLMLYPYHLSDIIVRELRMTPFSYYINIMMNLINAEKSYDSLPNFTAADAMRLLGVGRNQYIELMNQNRCNKKLFRRSKSLRELLPSKPVPVNIEPWWLVAPGSILENDIKLLSRNEKDLLDMLIDEGAQLVGTLDARLIQQLYNRGLAYLEVPVNDDDHIYVPTLDGFVMNRVMGDYFENLLYQIFVAIDEQTTVKMSHLLMWLQLSETLNIDLYLVKNAISVFCRLGFAKKRVTGLENLALHVTWASRMTIPLNDDDTTTAITADLSAFSTSLSSPAGADEDDENESSSEGLAAKNGALTTSCTSLSLSSQTPSSGSDPARRIAFLFDSSLTAFLMMGNLSVSLKNHAVTLFEVGKLNDESLDSFVEELQNVKLFVEGEAQRYSEHAQTLLSTIIALRSVSELDLIRGESLLSLDHSTRLRLISKTYRCLVSMAPLNGEACPLLEPSSVPHFGTVVPEVVSPWFRLFLYVFTGDGPVSLYIPKGSRLPVIPRALRGCKYMLVTTASHEPVIISTDNSLVHLNDTLQMHAVLVQEYSAVTDDSEVVLIPFPFTESNSQKGDFSLHPSVLKLRDKLGLNSLCGYLTLLRKNQTSGCEKVSRTANCNSATVSKDPRKIANLRAQLPENETYDDYTLLDCVFGIPLFDEYLNKIICQRISHYRLLNPTNLNAVQFANYDLAQSLQALISKYQSIEEKDLPVGQFSRWSPPTQNILFQEGQLSILDDSRVW</sequence>
<dbReference type="InterPro" id="IPR013087">
    <property type="entry name" value="Znf_C2H2_type"/>
</dbReference>
<dbReference type="CDD" id="cd18186">
    <property type="entry name" value="BTB_POZ_ZBTB_KLHL-like"/>
    <property type="match status" value="1"/>
</dbReference>
<dbReference type="Pfam" id="PF14647">
    <property type="entry name" value="FAM91_N"/>
    <property type="match status" value="1"/>
</dbReference>
<comment type="subcellular location">
    <subcellularLocation>
        <location evidence="2">Nucleus</location>
    </subcellularLocation>
</comment>
<protein>
    <recommendedName>
        <fullName evidence="18">BTB domain-containing protein</fullName>
    </recommendedName>
</protein>
<evidence type="ECO:0000259" key="15">
    <source>
        <dbReference type="PROSITE" id="PS50157"/>
    </source>
</evidence>
<evidence type="ECO:0008006" key="18">
    <source>
        <dbReference type="Google" id="ProtNLM"/>
    </source>
</evidence>
<keyword evidence="7 13" id="KW-0863">Zinc-finger</keyword>
<comment type="similarity">
    <text evidence="4">Belongs to the FAM91 family.</text>
</comment>
<dbReference type="InterPro" id="IPR000210">
    <property type="entry name" value="BTB/POZ_dom"/>
</dbReference>
<dbReference type="Gene3D" id="3.30.160.60">
    <property type="entry name" value="Classic Zinc Finger"/>
    <property type="match status" value="3"/>
</dbReference>
<evidence type="ECO:0000256" key="9">
    <source>
        <dbReference type="ARBA" id="ARBA00023015"/>
    </source>
</evidence>
<dbReference type="GO" id="GO:0008270">
    <property type="term" value="F:zinc ion binding"/>
    <property type="evidence" value="ECO:0007669"/>
    <property type="project" value="UniProtKB-KW"/>
</dbReference>
<keyword evidence="17" id="KW-1185">Reference proteome</keyword>
<organism evidence="16 17">
    <name type="scientific">Thelazia callipaeda</name>
    <name type="common">Oriental eyeworm</name>
    <name type="synonym">Parasitic nematode</name>
    <dbReference type="NCBI Taxonomy" id="103827"/>
    <lineage>
        <taxon>Eukaryota</taxon>
        <taxon>Metazoa</taxon>
        <taxon>Ecdysozoa</taxon>
        <taxon>Nematoda</taxon>
        <taxon>Chromadorea</taxon>
        <taxon>Rhabditida</taxon>
        <taxon>Spirurina</taxon>
        <taxon>Spiruromorpha</taxon>
        <taxon>Thelazioidea</taxon>
        <taxon>Thelaziidae</taxon>
        <taxon>Thelazia</taxon>
    </lineage>
</organism>
<dbReference type="SMART" id="SM00355">
    <property type="entry name" value="ZnF_C2H2"/>
    <property type="match status" value="4"/>
</dbReference>
<keyword evidence="11" id="KW-0804">Transcription</keyword>
<accession>A0A3P7KTP2</accession>
<evidence type="ECO:0000256" key="11">
    <source>
        <dbReference type="ARBA" id="ARBA00023163"/>
    </source>
</evidence>
<dbReference type="InterPro" id="IPR011333">
    <property type="entry name" value="SKP1/BTB/POZ_sf"/>
</dbReference>
<dbReference type="GO" id="GO:0005634">
    <property type="term" value="C:nucleus"/>
    <property type="evidence" value="ECO:0007669"/>
    <property type="project" value="UniProtKB-SubCell"/>
</dbReference>
<dbReference type="Gene3D" id="3.30.710.10">
    <property type="entry name" value="Potassium Channel Kv1.1, Chain A"/>
    <property type="match status" value="2"/>
</dbReference>